<dbReference type="PROSITE" id="PS50231">
    <property type="entry name" value="RICIN_B_LECTIN"/>
    <property type="match status" value="1"/>
</dbReference>
<dbReference type="InterPro" id="IPR035992">
    <property type="entry name" value="Ricin_B-like_lectins"/>
</dbReference>
<sequence>MSDSRTTRHRVAALLGASALALLAAPQAGAATAGHAAADHAAAGTVTATAGTVTASAVDSANVSTTIHDNWTGQCMDLPGYGSVGVNTPVSQYPCDTSESGDNQDFHLNPTRVVSGVQLYEVVNDKSGLCLDLPGYGSDPAGTHLYVYTCDSNPANDNQEWSVWNMTAPGGTALSSVFENFKASGSTVISPTSGGQCLDVSGFADGSDAVAGADWAMNAPLTICSWANFGLDDHLWAFLDQWTATP</sequence>
<evidence type="ECO:0000259" key="2">
    <source>
        <dbReference type="Pfam" id="PF00652"/>
    </source>
</evidence>
<feature type="signal peptide" evidence="1">
    <location>
        <begin position="1"/>
        <end position="30"/>
    </location>
</feature>
<protein>
    <submittedName>
        <fullName evidence="3">RICIN domain-containing protein</fullName>
    </submittedName>
</protein>
<feature type="domain" description="Ricin B lectin" evidence="2">
    <location>
        <begin position="65"/>
        <end position="164"/>
    </location>
</feature>
<dbReference type="EMBL" id="JAAFYZ010000059">
    <property type="protein sequence ID" value="MBS2548930.1"/>
    <property type="molecule type" value="Genomic_DNA"/>
</dbReference>
<dbReference type="Proteomes" id="UP000730482">
    <property type="component" value="Unassembled WGS sequence"/>
</dbReference>
<keyword evidence="1" id="KW-0732">Signal</keyword>
<evidence type="ECO:0000313" key="3">
    <source>
        <dbReference type="EMBL" id="MBS2548930.1"/>
    </source>
</evidence>
<accession>A0ABS5KSA7</accession>
<dbReference type="Pfam" id="PF00652">
    <property type="entry name" value="Ricin_B_lectin"/>
    <property type="match status" value="1"/>
</dbReference>
<gene>
    <name evidence="3" type="ORF">KGQ19_18860</name>
</gene>
<evidence type="ECO:0000313" key="4">
    <source>
        <dbReference type="Proteomes" id="UP000730482"/>
    </source>
</evidence>
<dbReference type="SUPFAM" id="SSF50370">
    <property type="entry name" value="Ricin B-like lectins"/>
    <property type="match status" value="1"/>
</dbReference>
<keyword evidence="4" id="KW-1185">Reference proteome</keyword>
<comment type="caution">
    <text evidence="3">The sequence shown here is derived from an EMBL/GenBank/DDBJ whole genome shotgun (WGS) entry which is preliminary data.</text>
</comment>
<dbReference type="InterPro" id="IPR000772">
    <property type="entry name" value="Ricin_B_lectin"/>
</dbReference>
<name>A0ABS5KSA7_9ACTN</name>
<feature type="chain" id="PRO_5045049521" evidence="1">
    <location>
        <begin position="31"/>
        <end position="246"/>
    </location>
</feature>
<dbReference type="CDD" id="cd00161">
    <property type="entry name" value="beta-trefoil_Ricin-like"/>
    <property type="match status" value="1"/>
</dbReference>
<evidence type="ECO:0000256" key="1">
    <source>
        <dbReference type="SAM" id="SignalP"/>
    </source>
</evidence>
<organism evidence="3 4">
    <name type="scientific">Catenulispora pinistramenti</name>
    <dbReference type="NCBI Taxonomy" id="2705254"/>
    <lineage>
        <taxon>Bacteria</taxon>
        <taxon>Bacillati</taxon>
        <taxon>Actinomycetota</taxon>
        <taxon>Actinomycetes</taxon>
        <taxon>Catenulisporales</taxon>
        <taxon>Catenulisporaceae</taxon>
        <taxon>Catenulispora</taxon>
    </lineage>
</organism>
<dbReference type="RefSeq" id="WP_212010508.1">
    <property type="nucleotide sequence ID" value="NZ_JAAFYZ010000059.1"/>
</dbReference>
<proteinExistence type="predicted"/>
<dbReference type="Gene3D" id="2.80.10.50">
    <property type="match status" value="1"/>
</dbReference>
<reference evidence="3 4" key="1">
    <citation type="submission" date="2020-02" db="EMBL/GenBank/DDBJ databases">
        <title>Acidophilic actinobacteria isolated from forest soil.</title>
        <authorList>
            <person name="Golinska P."/>
        </authorList>
    </citation>
    <scope>NUCLEOTIDE SEQUENCE [LARGE SCALE GENOMIC DNA]</scope>
    <source>
        <strain evidence="3 4">NL8</strain>
    </source>
</reference>